<accession>A0A3N2DMV2</accession>
<keyword evidence="2" id="KW-0732">Signal</keyword>
<name>A0A3N2DMV2_9GAMM</name>
<keyword evidence="4" id="KW-1185">Reference proteome</keyword>
<feature type="chain" id="PRO_5017977524" description="LPP20 lipoprotein" evidence="2">
    <location>
        <begin position="23"/>
        <end position="183"/>
    </location>
</feature>
<evidence type="ECO:0000256" key="1">
    <source>
        <dbReference type="SAM" id="Coils"/>
    </source>
</evidence>
<comment type="caution">
    <text evidence="3">The sequence shown here is derived from an EMBL/GenBank/DDBJ whole genome shotgun (WGS) entry which is preliminary data.</text>
</comment>
<dbReference type="PROSITE" id="PS51257">
    <property type="entry name" value="PROKAR_LIPOPROTEIN"/>
    <property type="match status" value="1"/>
</dbReference>
<sequence>MNKMFLRLVASAAVAMFLVACSSETKIDSDLYIKGAPDWVNEGTQAISSDDGRLIHGVGMSAQVGDESLQKSVADNRARAEVARILSTSVDAQSGDYTSASGGVANSLVNREINTQTQLALKGVKIIGRWRNRDTGDIYSAAEMDLDQLEDAIKRAANLSEGVKAQFIKDANLQFDRFVKENK</sequence>
<evidence type="ECO:0000313" key="4">
    <source>
        <dbReference type="Proteomes" id="UP000275394"/>
    </source>
</evidence>
<feature type="signal peptide" evidence="2">
    <location>
        <begin position="1"/>
        <end position="22"/>
    </location>
</feature>
<keyword evidence="1" id="KW-0175">Coiled coil</keyword>
<evidence type="ECO:0000313" key="3">
    <source>
        <dbReference type="EMBL" id="ROS01141.1"/>
    </source>
</evidence>
<dbReference type="Proteomes" id="UP000275394">
    <property type="component" value="Unassembled WGS sequence"/>
</dbReference>
<organism evidence="3 4">
    <name type="scientific">Sinobacterium caligoides</name>
    <dbReference type="NCBI Taxonomy" id="933926"/>
    <lineage>
        <taxon>Bacteria</taxon>
        <taxon>Pseudomonadati</taxon>
        <taxon>Pseudomonadota</taxon>
        <taxon>Gammaproteobacteria</taxon>
        <taxon>Cellvibrionales</taxon>
        <taxon>Spongiibacteraceae</taxon>
        <taxon>Sinobacterium</taxon>
    </lineage>
</organism>
<dbReference type="AlphaFoldDB" id="A0A3N2DMV2"/>
<reference evidence="3 4" key="1">
    <citation type="submission" date="2018-11" db="EMBL/GenBank/DDBJ databases">
        <title>Genomic Encyclopedia of Type Strains, Phase IV (KMG-IV): sequencing the most valuable type-strain genomes for metagenomic binning, comparative biology and taxonomic classification.</title>
        <authorList>
            <person name="Goeker M."/>
        </authorList>
    </citation>
    <scope>NUCLEOTIDE SEQUENCE [LARGE SCALE GENOMIC DNA]</scope>
    <source>
        <strain evidence="3 4">DSM 100316</strain>
    </source>
</reference>
<evidence type="ECO:0008006" key="5">
    <source>
        <dbReference type="Google" id="ProtNLM"/>
    </source>
</evidence>
<feature type="coiled-coil region" evidence="1">
    <location>
        <begin position="139"/>
        <end position="166"/>
    </location>
</feature>
<dbReference type="EMBL" id="RKHR01000004">
    <property type="protein sequence ID" value="ROS01141.1"/>
    <property type="molecule type" value="Genomic_DNA"/>
</dbReference>
<protein>
    <recommendedName>
        <fullName evidence="5">LPP20 lipoprotein</fullName>
    </recommendedName>
</protein>
<proteinExistence type="predicted"/>
<dbReference type="Gene3D" id="3.10.28.20">
    <property type="entry name" value="Acetamidase/Formamidase-like domains"/>
    <property type="match status" value="1"/>
</dbReference>
<gene>
    <name evidence="3" type="ORF">EDC56_1569</name>
</gene>
<evidence type="ECO:0000256" key="2">
    <source>
        <dbReference type="SAM" id="SignalP"/>
    </source>
</evidence>